<accession>A0A9P7DMA8</accession>
<protein>
    <recommendedName>
        <fullName evidence="1">Integrase core domain-containing protein</fullName>
    </recommendedName>
</protein>
<name>A0A9P7DMA8_9AGAM</name>
<dbReference type="Proteomes" id="UP000719766">
    <property type="component" value="Unassembled WGS sequence"/>
</dbReference>
<evidence type="ECO:0000313" key="2">
    <source>
        <dbReference type="EMBL" id="KAG1798449.1"/>
    </source>
</evidence>
<dbReference type="AlphaFoldDB" id="A0A9P7DMA8"/>
<proteinExistence type="predicted"/>
<comment type="caution">
    <text evidence="2">The sequence shown here is derived from an EMBL/GenBank/DDBJ whole genome shotgun (WGS) entry which is preliminary data.</text>
</comment>
<keyword evidence="3" id="KW-1185">Reference proteome</keyword>
<evidence type="ECO:0000259" key="1">
    <source>
        <dbReference type="Pfam" id="PF24764"/>
    </source>
</evidence>
<dbReference type="Pfam" id="PF24764">
    <property type="entry name" value="rva_4"/>
    <property type="match status" value="1"/>
</dbReference>
<evidence type="ECO:0000313" key="3">
    <source>
        <dbReference type="Proteomes" id="UP000719766"/>
    </source>
</evidence>
<organism evidence="2 3">
    <name type="scientific">Suillus plorans</name>
    <dbReference type="NCBI Taxonomy" id="116603"/>
    <lineage>
        <taxon>Eukaryota</taxon>
        <taxon>Fungi</taxon>
        <taxon>Dikarya</taxon>
        <taxon>Basidiomycota</taxon>
        <taxon>Agaricomycotina</taxon>
        <taxon>Agaricomycetes</taxon>
        <taxon>Agaricomycetidae</taxon>
        <taxon>Boletales</taxon>
        <taxon>Suillineae</taxon>
        <taxon>Suillaceae</taxon>
        <taxon>Suillus</taxon>
    </lineage>
</organism>
<reference evidence="2" key="1">
    <citation type="journal article" date="2020" name="New Phytol.">
        <title>Comparative genomics reveals dynamic genome evolution in host specialist ectomycorrhizal fungi.</title>
        <authorList>
            <person name="Lofgren L.A."/>
            <person name="Nguyen N.H."/>
            <person name="Vilgalys R."/>
            <person name="Ruytinx J."/>
            <person name="Liao H.L."/>
            <person name="Branco S."/>
            <person name="Kuo A."/>
            <person name="LaButti K."/>
            <person name="Lipzen A."/>
            <person name="Andreopoulos W."/>
            <person name="Pangilinan J."/>
            <person name="Riley R."/>
            <person name="Hundley H."/>
            <person name="Na H."/>
            <person name="Barry K."/>
            <person name="Grigoriev I.V."/>
            <person name="Stajich J.E."/>
            <person name="Kennedy P.G."/>
        </authorList>
    </citation>
    <scope>NUCLEOTIDE SEQUENCE</scope>
    <source>
        <strain evidence="2">S12</strain>
    </source>
</reference>
<dbReference type="EMBL" id="JABBWE010000013">
    <property type="protein sequence ID" value="KAG1798449.1"/>
    <property type="molecule type" value="Genomic_DNA"/>
</dbReference>
<feature type="domain" description="Integrase core" evidence="1">
    <location>
        <begin position="63"/>
        <end position="142"/>
    </location>
</feature>
<dbReference type="RefSeq" id="XP_041163135.1">
    <property type="nucleotide sequence ID" value="XM_041306075.1"/>
</dbReference>
<gene>
    <name evidence="2" type="ORF">HD556DRAFT_1440159</name>
</gene>
<dbReference type="GeneID" id="64599839"/>
<sequence>MAIIAAHFYGDHQHEIHAEGYNNSDGFLDQAQGSEKRKYDRNLLISQTHSKTVSTSPARNESLQRIERLWVEVGTQFARRWRGFFTRLERLHKLDIDKPGHLWLLSVLFSSALNDDCRQFQREWNSHPIRGSETNNRSPQDMRLLGQALLGIYEDEFEGIHPATLQRYYGIDRRETIRHLNQTGAGHPNDELENEEDGVIDRIERDQANDVLHDAIEVPDGNTPFLNEEDENVFFGILDEVITEGIIPVGYNLQEGEDDYDENTTEHLRVGRRREIYVEVSLADPIWRTRSMLWAQAVSVLEHFEADVFF</sequence>
<dbReference type="OrthoDB" id="2679593at2759"/>
<dbReference type="InterPro" id="IPR058913">
    <property type="entry name" value="Integrase_dom_put"/>
</dbReference>